<dbReference type="OrthoDB" id="1657402at2759"/>
<dbReference type="GO" id="GO:0030246">
    <property type="term" value="F:carbohydrate binding"/>
    <property type="evidence" value="ECO:0007669"/>
    <property type="project" value="InterPro"/>
</dbReference>
<feature type="region of interest" description="Disordered" evidence="1">
    <location>
        <begin position="427"/>
        <end position="469"/>
    </location>
</feature>
<dbReference type="AlphaFoldDB" id="A0A0G4J8D3"/>
<accession>A0A0G4J8D3</accession>
<proteinExistence type="predicted"/>
<feature type="compositionally biased region" description="Low complexity" evidence="1">
    <location>
        <begin position="250"/>
        <end position="273"/>
    </location>
</feature>
<dbReference type="Gene3D" id="2.60.120.740">
    <property type="match status" value="1"/>
</dbReference>
<organism evidence="4 5">
    <name type="scientific">Plasmodiophora brassicae</name>
    <name type="common">Clubroot disease agent</name>
    <dbReference type="NCBI Taxonomy" id="37360"/>
    <lineage>
        <taxon>Eukaryota</taxon>
        <taxon>Sar</taxon>
        <taxon>Rhizaria</taxon>
        <taxon>Endomyxa</taxon>
        <taxon>Phytomyxea</taxon>
        <taxon>Plasmodiophorida</taxon>
        <taxon>Plasmodiophoridae</taxon>
        <taxon>Plasmodiophora</taxon>
    </lineage>
</organism>
<dbReference type="InterPro" id="IPR043159">
    <property type="entry name" value="Lectin_gal-bd_sf"/>
</dbReference>
<evidence type="ECO:0000256" key="1">
    <source>
        <dbReference type="SAM" id="MobiDB-lite"/>
    </source>
</evidence>
<gene>
    <name evidence="4" type="ORF">PBRA_003490</name>
</gene>
<evidence type="ECO:0000259" key="3">
    <source>
        <dbReference type="PROSITE" id="PS50228"/>
    </source>
</evidence>
<dbReference type="InterPro" id="IPR000922">
    <property type="entry name" value="Lectin_gal-bd_dom"/>
</dbReference>
<dbReference type="Proteomes" id="UP000039324">
    <property type="component" value="Unassembled WGS sequence"/>
</dbReference>
<evidence type="ECO:0000313" key="5">
    <source>
        <dbReference type="Proteomes" id="UP000039324"/>
    </source>
</evidence>
<dbReference type="CDD" id="cd22842">
    <property type="entry name" value="Gal_Rha_Lectin_BGal"/>
    <property type="match status" value="1"/>
</dbReference>
<dbReference type="EMBL" id="CDSF01000155">
    <property type="protein sequence ID" value="CEP03883.1"/>
    <property type="molecule type" value="Genomic_DNA"/>
</dbReference>
<evidence type="ECO:0000313" key="4">
    <source>
        <dbReference type="EMBL" id="CEP03883.1"/>
    </source>
</evidence>
<feature type="region of interest" description="Disordered" evidence="1">
    <location>
        <begin position="241"/>
        <end position="341"/>
    </location>
</feature>
<keyword evidence="2" id="KW-1133">Transmembrane helix</keyword>
<feature type="transmembrane region" description="Helical" evidence="2">
    <location>
        <begin position="351"/>
        <end position="375"/>
    </location>
</feature>
<sequence>MAHNTLTLFRRTGWHPSDGRRWGIAFGRRPTRKALSGSRQTLYLDRNPPLASLPDGLFDHCTSLGRLAIHACPLLMRLPFNIFRNAVMLTDVTTYRAPEQIVCWPKPPPSAITGYSTNLCAPGKFRSVPQSDVSERRVAWADDSSAMFGTAVQDEYLSLFCKAPAVISSVVFASFGTPSGQSGVYTLGSCNSIKSVPVVRQTCVNKTLCIITASTSTFGSDPCPGTTKQLSVAVNCTALPKLPSTKTRRMSTSTRKASTTRRLGSKKTSSLRTRSSRKSRTVRASTLWSKEPAPPSTSDRVSTAGHSHRASLSRSKSEARTTTTRRHLPSADPPSPSQQDLSHWVTDRATLVVFILAAVGVGILCIAVVVSICAWRRPAPMPGSPLATPVAPFTALAPHPISNQHALAPPVMHQPFQYPPPTLSSTAGMAPRTGASQRLRPRRVEARDKFNQGAMTTMSTTSESEPEAL</sequence>
<dbReference type="PROSITE" id="PS50228">
    <property type="entry name" value="SUEL_LECTIN"/>
    <property type="match status" value="1"/>
</dbReference>
<name>A0A0G4J8D3_PLABS</name>
<keyword evidence="2" id="KW-0812">Transmembrane</keyword>
<keyword evidence="5" id="KW-1185">Reference proteome</keyword>
<dbReference type="Pfam" id="PF02140">
    <property type="entry name" value="SUEL_Lectin"/>
    <property type="match status" value="1"/>
</dbReference>
<dbReference type="STRING" id="37360.A0A0G4J8D3"/>
<evidence type="ECO:0000256" key="2">
    <source>
        <dbReference type="SAM" id="Phobius"/>
    </source>
</evidence>
<feature type="compositionally biased region" description="Polar residues" evidence="1">
    <location>
        <begin position="296"/>
        <end position="305"/>
    </location>
</feature>
<keyword evidence="2" id="KW-0472">Membrane</keyword>
<feature type="domain" description="SUEL-type lectin" evidence="3">
    <location>
        <begin position="151"/>
        <end position="237"/>
    </location>
</feature>
<reference evidence="4 5" key="1">
    <citation type="submission" date="2015-02" db="EMBL/GenBank/DDBJ databases">
        <authorList>
            <person name="Chooi Y.-H."/>
        </authorList>
    </citation>
    <scope>NUCLEOTIDE SEQUENCE [LARGE SCALE GENOMIC DNA]</scope>
    <source>
        <strain evidence="4">E3</strain>
    </source>
</reference>
<dbReference type="SUPFAM" id="SSF52058">
    <property type="entry name" value="L domain-like"/>
    <property type="match status" value="1"/>
</dbReference>
<protein>
    <recommendedName>
        <fullName evidence="3">SUEL-type lectin domain-containing protein</fullName>
    </recommendedName>
</protein>